<evidence type="ECO:0000313" key="2">
    <source>
        <dbReference type="EMBL" id="USY18993.1"/>
    </source>
</evidence>
<feature type="transmembrane region" description="Helical" evidence="1">
    <location>
        <begin position="137"/>
        <end position="159"/>
    </location>
</feature>
<evidence type="ECO:0000256" key="1">
    <source>
        <dbReference type="SAM" id="Phobius"/>
    </source>
</evidence>
<sequence length="209" mass="22658">MTVPHDFERLERVRHVTAYYVDYQGLYMLVVALFALNLLLVRGGSLEPLIIGLPLLVALGFLVRWYYRWRFGHVRALFNPGRISAYVLLPFGLFMLSTAGGTLSAQAGWSYGPLGIGGLVFALLFVLLACPHWRMRAHYLVAAAAVGLASLLPLGMLLPSGVHPLSYAATDTLLVTLAAVLCVGGLLDHRTLVRTLPPVTDSATENGTA</sequence>
<accession>A0ABY5D699</accession>
<proteinExistence type="predicted"/>
<feature type="transmembrane region" description="Helical" evidence="1">
    <location>
        <begin position="111"/>
        <end position="130"/>
    </location>
</feature>
<dbReference type="EMBL" id="CP099837">
    <property type="protein sequence ID" value="USY18993.1"/>
    <property type="molecule type" value="Genomic_DNA"/>
</dbReference>
<gene>
    <name evidence="2" type="ORF">NE857_27570</name>
</gene>
<keyword evidence="1" id="KW-0472">Membrane</keyword>
<keyword evidence="3" id="KW-1185">Reference proteome</keyword>
<dbReference type="RefSeq" id="WP_254418290.1">
    <property type="nucleotide sequence ID" value="NZ_BAAAJB010000012.1"/>
</dbReference>
<reference evidence="2" key="1">
    <citation type="submission" date="2022-06" db="EMBL/GenBank/DDBJ databases">
        <authorList>
            <person name="Ping M."/>
        </authorList>
    </citation>
    <scope>NUCLEOTIDE SEQUENCE</scope>
    <source>
        <strain evidence="2">JCM11759T</strain>
    </source>
</reference>
<keyword evidence="1" id="KW-1133">Transmembrane helix</keyword>
<organism evidence="2 3">
    <name type="scientific">Nocardiopsis exhalans</name>
    <dbReference type="NCBI Taxonomy" id="163604"/>
    <lineage>
        <taxon>Bacteria</taxon>
        <taxon>Bacillati</taxon>
        <taxon>Actinomycetota</taxon>
        <taxon>Actinomycetes</taxon>
        <taxon>Streptosporangiales</taxon>
        <taxon>Nocardiopsidaceae</taxon>
        <taxon>Nocardiopsis</taxon>
    </lineage>
</organism>
<feature type="transmembrane region" description="Helical" evidence="1">
    <location>
        <begin position="20"/>
        <end position="40"/>
    </location>
</feature>
<keyword evidence="1" id="KW-0812">Transmembrane</keyword>
<protein>
    <submittedName>
        <fullName evidence="2">Uncharacterized protein</fullName>
    </submittedName>
</protein>
<feature type="transmembrane region" description="Helical" evidence="1">
    <location>
        <begin position="46"/>
        <end position="67"/>
    </location>
</feature>
<name>A0ABY5D699_9ACTN</name>
<evidence type="ECO:0000313" key="3">
    <source>
        <dbReference type="Proteomes" id="UP001055940"/>
    </source>
</evidence>
<feature type="transmembrane region" description="Helical" evidence="1">
    <location>
        <begin position="165"/>
        <end position="187"/>
    </location>
</feature>
<dbReference type="Proteomes" id="UP001055940">
    <property type="component" value="Chromosome"/>
</dbReference>
<feature type="transmembrane region" description="Helical" evidence="1">
    <location>
        <begin position="87"/>
        <end position="105"/>
    </location>
</feature>